<dbReference type="Pfam" id="PF13563">
    <property type="entry name" value="2_5_RNA_ligase2"/>
    <property type="match status" value="1"/>
</dbReference>
<dbReference type="Proteomes" id="UP001150259">
    <property type="component" value="Unassembled WGS sequence"/>
</dbReference>
<protein>
    <submittedName>
        <fullName evidence="1">2'-5' RNA ligase family protein</fullName>
    </submittedName>
</protein>
<evidence type="ECO:0000313" key="1">
    <source>
        <dbReference type="EMBL" id="MDC5696596.1"/>
    </source>
</evidence>
<dbReference type="RefSeq" id="WP_272461169.1">
    <property type="nucleotide sequence ID" value="NZ_JAPFQL010000013.1"/>
</dbReference>
<sequence length="179" mass="19410">MRSGHTVLQVPVPALEPFVVERHRHYDLDFVSSDPRFVHAHITALGPFLPPELLDASALRQISDIASAAGPFTFRLAELDTFPNGIIHLVPEPADPFRALTAALVAAFPQTPPYAAEFPSVAPHLTLDAVSDVVSVESTRELLGDIVPVTCRAERLDLAWWGNSTCRVLDSWPLGMAAG</sequence>
<keyword evidence="2" id="KW-1185">Reference proteome</keyword>
<dbReference type="InterPro" id="IPR009097">
    <property type="entry name" value="Cyclic_Pdiesterase"/>
</dbReference>
<dbReference type="SUPFAM" id="SSF55144">
    <property type="entry name" value="LigT-like"/>
    <property type="match status" value="1"/>
</dbReference>
<organism evidence="1 2">
    <name type="scientific">Intrasporangium calvum</name>
    <dbReference type="NCBI Taxonomy" id="53358"/>
    <lineage>
        <taxon>Bacteria</taxon>
        <taxon>Bacillati</taxon>
        <taxon>Actinomycetota</taxon>
        <taxon>Actinomycetes</taxon>
        <taxon>Micrococcales</taxon>
        <taxon>Intrasporangiaceae</taxon>
        <taxon>Intrasporangium</taxon>
    </lineage>
</organism>
<evidence type="ECO:0000313" key="2">
    <source>
        <dbReference type="Proteomes" id="UP001150259"/>
    </source>
</evidence>
<dbReference type="Gene3D" id="3.90.1140.10">
    <property type="entry name" value="Cyclic phosphodiesterase"/>
    <property type="match status" value="1"/>
</dbReference>
<dbReference type="EMBL" id="JAPFQL010000013">
    <property type="protein sequence ID" value="MDC5696596.1"/>
    <property type="molecule type" value="Genomic_DNA"/>
</dbReference>
<dbReference type="GO" id="GO:0016874">
    <property type="term" value="F:ligase activity"/>
    <property type="evidence" value="ECO:0007669"/>
    <property type="project" value="UniProtKB-KW"/>
</dbReference>
<accession>A0ABT5GFC5</accession>
<reference evidence="1 2" key="1">
    <citation type="submission" date="2022-11" db="EMBL/GenBank/DDBJ databases">
        <title>Anaerobic phenanthrene biodegradation by a DNRA strain PheN6.</title>
        <authorList>
            <person name="Zhang Z."/>
        </authorList>
    </citation>
    <scope>NUCLEOTIDE SEQUENCE [LARGE SCALE GENOMIC DNA]</scope>
    <source>
        <strain evidence="1 2">PheN6</strain>
    </source>
</reference>
<name>A0ABT5GFC5_9MICO</name>
<comment type="caution">
    <text evidence="1">The sequence shown here is derived from an EMBL/GenBank/DDBJ whole genome shotgun (WGS) entry which is preliminary data.</text>
</comment>
<gene>
    <name evidence="1" type="ORF">OO014_04940</name>
</gene>
<proteinExistence type="predicted"/>
<keyword evidence="1" id="KW-0436">Ligase</keyword>